<feature type="compositionally biased region" description="Polar residues" evidence="1">
    <location>
        <begin position="107"/>
        <end position="123"/>
    </location>
</feature>
<feature type="chain" id="PRO_5025464988" description="Secreted protein" evidence="2">
    <location>
        <begin position="19"/>
        <end position="123"/>
    </location>
</feature>
<reference evidence="3" key="1">
    <citation type="journal article" date="2020" name="Stud. Mycol.">
        <title>101 Dothideomycetes genomes: a test case for predicting lifestyles and emergence of pathogens.</title>
        <authorList>
            <person name="Haridas S."/>
            <person name="Albert R."/>
            <person name="Binder M."/>
            <person name="Bloem J."/>
            <person name="Labutti K."/>
            <person name="Salamov A."/>
            <person name="Andreopoulos B."/>
            <person name="Baker S."/>
            <person name="Barry K."/>
            <person name="Bills G."/>
            <person name="Bluhm B."/>
            <person name="Cannon C."/>
            <person name="Castanera R."/>
            <person name="Culley D."/>
            <person name="Daum C."/>
            <person name="Ezra D."/>
            <person name="Gonzalez J."/>
            <person name="Henrissat B."/>
            <person name="Kuo A."/>
            <person name="Liang C."/>
            <person name="Lipzen A."/>
            <person name="Lutzoni F."/>
            <person name="Magnuson J."/>
            <person name="Mondo S."/>
            <person name="Nolan M."/>
            <person name="Ohm R."/>
            <person name="Pangilinan J."/>
            <person name="Park H.-J."/>
            <person name="Ramirez L."/>
            <person name="Alfaro M."/>
            <person name="Sun H."/>
            <person name="Tritt A."/>
            <person name="Yoshinaga Y."/>
            <person name="Zwiers L.-H."/>
            <person name="Turgeon B."/>
            <person name="Goodwin S."/>
            <person name="Spatafora J."/>
            <person name="Crous P."/>
            <person name="Grigoriev I."/>
        </authorList>
    </citation>
    <scope>NUCLEOTIDE SEQUENCE</scope>
    <source>
        <strain evidence="3">CBS 207.26</strain>
    </source>
</reference>
<protein>
    <recommendedName>
        <fullName evidence="5">Secreted protein</fullName>
    </recommendedName>
</protein>
<keyword evidence="2" id="KW-0732">Signal</keyword>
<dbReference type="Proteomes" id="UP000800200">
    <property type="component" value="Unassembled WGS sequence"/>
</dbReference>
<organism evidence="3 4">
    <name type="scientific">Zopfia rhizophila CBS 207.26</name>
    <dbReference type="NCBI Taxonomy" id="1314779"/>
    <lineage>
        <taxon>Eukaryota</taxon>
        <taxon>Fungi</taxon>
        <taxon>Dikarya</taxon>
        <taxon>Ascomycota</taxon>
        <taxon>Pezizomycotina</taxon>
        <taxon>Dothideomycetes</taxon>
        <taxon>Dothideomycetes incertae sedis</taxon>
        <taxon>Zopfiaceae</taxon>
        <taxon>Zopfia</taxon>
    </lineage>
</organism>
<feature type="signal peptide" evidence="2">
    <location>
        <begin position="1"/>
        <end position="18"/>
    </location>
</feature>
<evidence type="ECO:0000313" key="4">
    <source>
        <dbReference type="Proteomes" id="UP000800200"/>
    </source>
</evidence>
<evidence type="ECO:0000256" key="1">
    <source>
        <dbReference type="SAM" id="MobiDB-lite"/>
    </source>
</evidence>
<keyword evidence="4" id="KW-1185">Reference proteome</keyword>
<name>A0A6A6DIU8_9PEZI</name>
<dbReference type="AlphaFoldDB" id="A0A6A6DIU8"/>
<proteinExistence type="predicted"/>
<evidence type="ECO:0000313" key="3">
    <source>
        <dbReference type="EMBL" id="KAF2178342.1"/>
    </source>
</evidence>
<evidence type="ECO:0008006" key="5">
    <source>
        <dbReference type="Google" id="ProtNLM"/>
    </source>
</evidence>
<gene>
    <name evidence="3" type="ORF">K469DRAFT_718440</name>
</gene>
<dbReference type="EMBL" id="ML994676">
    <property type="protein sequence ID" value="KAF2178342.1"/>
    <property type="molecule type" value="Genomic_DNA"/>
</dbReference>
<accession>A0A6A6DIU8</accession>
<feature type="region of interest" description="Disordered" evidence="1">
    <location>
        <begin position="100"/>
        <end position="123"/>
    </location>
</feature>
<evidence type="ECO:0000256" key="2">
    <source>
        <dbReference type="SAM" id="SignalP"/>
    </source>
</evidence>
<sequence length="123" mass="13860">MLLLSFLFGIFAVLCAESDPLPCRHRGTGLVIIPTKPERNTMLAFAHTRPALHVSPILLSSTTGWISGEVMARLLVYLPQALKHRECSFQASDIRVRERESKRRRFTTPSTRKLAQMTLSSQP</sequence>